<evidence type="ECO:0000313" key="2">
    <source>
        <dbReference type="EMBL" id="BBD08087.1"/>
    </source>
</evidence>
<evidence type="ECO:0000313" key="3">
    <source>
        <dbReference type="Proteomes" id="UP000269883"/>
    </source>
</evidence>
<dbReference type="GO" id="GO:0016747">
    <property type="term" value="F:acyltransferase activity, transferring groups other than amino-acyl groups"/>
    <property type="evidence" value="ECO:0007669"/>
    <property type="project" value="InterPro"/>
</dbReference>
<dbReference type="Pfam" id="PF13508">
    <property type="entry name" value="Acetyltransf_7"/>
    <property type="match status" value="1"/>
</dbReference>
<dbReference type="AlphaFoldDB" id="A0A2Z6AXV7"/>
<gene>
    <name evidence="2" type="ORF">DFE_1361</name>
</gene>
<dbReference type="Gene3D" id="3.40.630.30">
    <property type="match status" value="1"/>
</dbReference>
<dbReference type="OrthoDB" id="9789603at2"/>
<dbReference type="PROSITE" id="PS51186">
    <property type="entry name" value="GNAT"/>
    <property type="match status" value="1"/>
</dbReference>
<accession>A0A2Z6AXV7</accession>
<dbReference type="Proteomes" id="UP000269883">
    <property type="component" value="Chromosome"/>
</dbReference>
<dbReference type="RefSeq" id="WP_126377893.1">
    <property type="nucleotide sequence ID" value="NZ_AP017378.1"/>
</dbReference>
<feature type="domain" description="N-acetyltransferase" evidence="1">
    <location>
        <begin position="8"/>
        <end position="167"/>
    </location>
</feature>
<sequence>MDSDTAVIDLGLRDEVCWEDVETVRVLTDSSGFFTPKEVEIAMSLVVERLEHGPGCGYHFLFAQGPDSCLGFACYGPFENRSDWHDLYWIAVRGSQRSQGVGSRLLAEVELRVCASGGVWLRVETSSQPRYEPTRNFYERKGFLLTRVDIDHYAKDDDRCIYDKRLGALCDDAGNKGTILQQ</sequence>
<protein>
    <submittedName>
        <fullName evidence="2">Acetyltransferase</fullName>
    </submittedName>
</protein>
<organism evidence="2 3">
    <name type="scientific">Desulfovibrio ferrophilus</name>
    <dbReference type="NCBI Taxonomy" id="241368"/>
    <lineage>
        <taxon>Bacteria</taxon>
        <taxon>Pseudomonadati</taxon>
        <taxon>Thermodesulfobacteriota</taxon>
        <taxon>Desulfovibrionia</taxon>
        <taxon>Desulfovibrionales</taxon>
        <taxon>Desulfovibrionaceae</taxon>
        <taxon>Desulfovibrio</taxon>
    </lineage>
</organism>
<dbReference type="InterPro" id="IPR000182">
    <property type="entry name" value="GNAT_dom"/>
</dbReference>
<keyword evidence="3" id="KW-1185">Reference proteome</keyword>
<proteinExistence type="predicted"/>
<evidence type="ECO:0000259" key="1">
    <source>
        <dbReference type="PROSITE" id="PS51186"/>
    </source>
</evidence>
<reference evidence="2 3" key="1">
    <citation type="journal article" date="2018" name="Sci. Adv.">
        <title>Multi-heme cytochromes provide a pathway for survival in energy-limited environments.</title>
        <authorList>
            <person name="Deng X."/>
            <person name="Dohmae N."/>
            <person name="Nealson K.H."/>
            <person name="Hashimoto K."/>
            <person name="Okamoto A."/>
        </authorList>
    </citation>
    <scope>NUCLEOTIDE SEQUENCE [LARGE SCALE GENOMIC DNA]</scope>
    <source>
        <strain evidence="2 3">IS5</strain>
    </source>
</reference>
<dbReference type="EMBL" id="AP017378">
    <property type="protein sequence ID" value="BBD08087.1"/>
    <property type="molecule type" value="Genomic_DNA"/>
</dbReference>
<dbReference type="KEGG" id="dfl:DFE_1361"/>
<dbReference type="SUPFAM" id="SSF55729">
    <property type="entry name" value="Acyl-CoA N-acyltransferases (Nat)"/>
    <property type="match status" value="1"/>
</dbReference>
<keyword evidence="2" id="KW-0808">Transferase</keyword>
<name>A0A2Z6AXV7_9BACT</name>
<dbReference type="InterPro" id="IPR016181">
    <property type="entry name" value="Acyl_CoA_acyltransferase"/>
</dbReference>
<dbReference type="CDD" id="cd04301">
    <property type="entry name" value="NAT_SF"/>
    <property type="match status" value="1"/>
</dbReference>